<evidence type="ECO:0000313" key="6">
    <source>
        <dbReference type="Proteomes" id="UP001165069"/>
    </source>
</evidence>
<dbReference type="SUPFAM" id="SSF52172">
    <property type="entry name" value="CheY-like"/>
    <property type="match status" value="1"/>
</dbReference>
<reference evidence="5 6" key="1">
    <citation type="journal article" date="2023" name="Antonie Van Leeuwenhoek">
        <title>Mesoterricola silvestris gen. nov., sp. nov., Mesoterricola sediminis sp. nov., Geothrix oryzae sp. nov., Geothrix edaphica sp. nov., Geothrix rubra sp. nov., and Geothrix limicola sp. nov., six novel members of Acidobacteriota isolated from soils.</title>
        <authorList>
            <person name="Itoh H."/>
            <person name="Sugisawa Y."/>
            <person name="Mise K."/>
            <person name="Xu Z."/>
            <person name="Kuniyasu M."/>
            <person name="Ushijima N."/>
            <person name="Kawano K."/>
            <person name="Kobayashi E."/>
            <person name="Shiratori Y."/>
            <person name="Masuda Y."/>
            <person name="Senoo K."/>
        </authorList>
    </citation>
    <scope>NUCLEOTIDE SEQUENCE [LARGE SCALE GENOMIC DNA]</scope>
    <source>
        <strain evidence="5 6">Red804</strain>
    </source>
</reference>
<dbReference type="PANTHER" id="PTHR48111:SF69">
    <property type="entry name" value="RESPONSE REGULATOR RECEIVER"/>
    <property type="match status" value="1"/>
</dbReference>
<dbReference type="InterPro" id="IPR011006">
    <property type="entry name" value="CheY-like_superfamily"/>
</dbReference>
<dbReference type="InterPro" id="IPR007492">
    <property type="entry name" value="LytTR_DNA-bd_dom"/>
</dbReference>
<dbReference type="GO" id="GO:0003677">
    <property type="term" value="F:DNA binding"/>
    <property type="evidence" value="ECO:0007669"/>
    <property type="project" value="UniProtKB-KW"/>
</dbReference>
<dbReference type="SMART" id="SM00448">
    <property type="entry name" value="REC"/>
    <property type="match status" value="1"/>
</dbReference>
<dbReference type="RefSeq" id="WP_285574234.1">
    <property type="nucleotide sequence ID" value="NZ_BSDE01000003.1"/>
</dbReference>
<dbReference type="PROSITE" id="PS50110">
    <property type="entry name" value="RESPONSE_REGULATORY"/>
    <property type="match status" value="1"/>
</dbReference>
<evidence type="ECO:0000259" key="4">
    <source>
        <dbReference type="PROSITE" id="PS50930"/>
    </source>
</evidence>
<comment type="caution">
    <text evidence="5">The sequence shown here is derived from an EMBL/GenBank/DDBJ whole genome shotgun (WGS) entry which is preliminary data.</text>
</comment>
<evidence type="ECO:0000313" key="5">
    <source>
        <dbReference type="EMBL" id="GLH73310.1"/>
    </source>
</evidence>
<evidence type="ECO:0000259" key="3">
    <source>
        <dbReference type="PROSITE" id="PS50110"/>
    </source>
</evidence>
<sequence>MRPLRVALTDDEPLARARLARLLREAGCEVKAELVDGPSVIAWLRDPQDVDVLFLDIQMPGATGLEVMAELGECRHCPPVVFVTAYSEHAVRAFEAAAADYIMKPVSAERLAKTLARLGEAGPRRVDAPAAAPQRFPVKAGEGHVFLDLKRTSHFEVEEEVVWAWASIQGAPSRHRTAWTTLAEVEAAFPGAGLIRIQRHLLLRPEAVLGLRPLEGGRASVRVADGLDLEVSRSVTPKIKELFGL</sequence>
<dbReference type="EMBL" id="BSDE01000003">
    <property type="protein sequence ID" value="GLH73310.1"/>
    <property type="molecule type" value="Genomic_DNA"/>
</dbReference>
<protein>
    <submittedName>
        <fullName evidence="5">DNA-binding response regulator</fullName>
    </submittedName>
</protein>
<dbReference type="InterPro" id="IPR001789">
    <property type="entry name" value="Sig_transdc_resp-reg_receiver"/>
</dbReference>
<proteinExistence type="predicted"/>
<keyword evidence="6" id="KW-1185">Reference proteome</keyword>
<feature type="domain" description="HTH LytTR-type" evidence="4">
    <location>
        <begin position="181"/>
        <end position="245"/>
    </location>
</feature>
<dbReference type="SMART" id="SM00850">
    <property type="entry name" value="LytTR"/>
    <property type="match status" value="1"/>
</dbReference>
<gene>
    <name evidence="5" type="ORF">GETHLI_18120</name>
</gene>
<organism evidence="5 6">
    <name type="scientific">Geothrix limicola</name>
    <dbReference type="NCBI Taxonomy" id="2927978"/>
    <lineage>
        <taxon>Bacteria</taxon>
        <taxon>Pseudomonadati</taxon>
        <taxon>Acidobacteriota</taxon>
        <taxon>Holophagae</taxon>
        <taxon>Holophagales</taxon>
        <taxon>Holophagaceae</taxon>
        <taxon>Geothrix</taxon>
    </lineage>
</organism>
<keyword evidence="1 5" id="KW-0238">DNA-binding</keyword>
<dbReference type="Gene3D" id="3.40.50.2300">
    <property type="match status" value="1"/>
</dbReference>
<dbReference type="Proteomes" id="UP001165069">
    <property type="component" value="Unassembled WGS sequence"/>
</dbReference>
<dbReference type="Pfam" id="PF00072">
    <property type="entry name" value="Response_reg"/>
    <property type="match status" value="1"/>
</dbReference>
<feature type="modified residue" description="4-aspartylphosphate" evidence="2">
    <location>
        <position position="56"/>
    </location>
</feature>
<dbReference type="PANTHER" id="PTHR48111">
    <property type="entry name" value="REGULATOR OF RPOS"/>
    <property type="match status" value="1"/>
</dbReference>
<evidence type="ECO:0000256" key="1">
    <source>
        <dbReference type="ARBA" id="ARBA00023125"/>
    </source>
</evidence>
<accession>A0ABQ5QGM1</accession>
<feature type="domain" description="Response regulatory" evidence="3">
    <location>
        <begin position="5"/>
        <end position="119"/>
    </location>
</feature>
<keyword evidence="2" id="KW-0597">Phosphoprotein</keyword>
<evidence type="ECO:0000256" key="2">
    <source>
        <dbReference type="PROSITE-ProRule" id="PRU00169"/>
    </source>
</evidence>
<name>A0ABQ5QGM1_9BACT</name>
<dbReference type="PROSITE" id="PS50930">
    <property type="entry name" value="HTH_LYTTR"/>
    <property type="match status" value="1"/>
</dbReference>
<dbReference type="InterPro" id="IPR039420">
    <property type="entry name" value="WalR-like"/>
</dbReference>